<gene>
    <name evidence="1" type="ordered locus">EHR_02685</name>
</gene>
<dbReference type="EMBL" id="CP003504">
    <property type="protein sequence ID" value="AFM69515.1"/>
    <property type="molecule type" value="Genomic_DNA"/>
</dbReference>
<dbReference type="AlphaFoldDB" id="I6RYR8"/>
<evidence type="ECO:0000313" key="1">
    <source>
        <dbReference type="EMBL" id="AFM69515.1"/>
    </source>
</evidence>
<accession>I6RYR8</accession>
<name>I6RYR8_ENTHA</name>
<proteinExistence type="predicted"/>
<reference evidence="1 2" key="1">
    <citation type="journal article" date="2012" name="J. Bacteriol.">
        <title>Genome sequence of Enterococcus hirae (Streptococcus faecalis) ATCC 9790, a model organism for the study of ion transport, bioenergetics, and copper homeostasis.</title>
        <authorList>
            <person name="Gaechter T."/>
            <person name="Wunderlin C."/>
            <person name="Schmidheini T."/>
            <person name="Solioz M."/>
        </authorList>
    </citation>
    <scope>NUCLEOTIDE SEQUENCE [LARGE SCALE GENOMIC DNA]</scope>
    <source>
        <strain evidence="2">ATCC 9790 / DSM 20160 / JCM 8729 / LMG 6399 / NBRC 3181 / NCIMB 6459 / NCDO 1258 / NCTC 12367 / WDCM 00089 / R</strain>
    </source>
</reference>
<protein>
    <submittedName>
        <fullName evidence="1">Uncharacterized protein</fullName>
    </submittedName>
</protein>
<dbReference type="KEGG" id="ehr:EHR_02685"/>
<dbReference type="PATRIC" id="fig|768486.3.peg.511"/>
<evidence type="ECO:0000313" key="2">
    <source>
        <dbReference type="Proteomes" id="UP000002895"/>
    </source>
</evidence>
<organism evidence="1 2">
    <name type="scientific">Enterococcus hirae (strain ATCC 9790 / DSM 20160 / JCM 8729 / LMG 6399 / NBRC 3181 / NCIMB 6459 / NCDO 1258 / NCTC 12367 / WDCM 00089 / R)</name>
    <dbReference type="NCBI Taxonomy" id="768486"/>
    <lineage>
        <taxon>Bacteria</taxon>
        <taxon>Bacillati</taxon>
        <taxon>Bacillota</taxon>
        <taxon>Bacilli</taxon>
        <taxon>Lactobacillales</taxon>
        <taxon>Enterococcaceae</taxon>
        <taxon>Enterococcus</taxon>
    </lineage>
</organism>
<sequence>MIKSIIEYKKALERITNEFEKACEIEEEDK</sequence>
<keyword evidence="2" id="KW-1185">Reference proteome</keyword>
<dbReference type="HOGENOM" id="CLU_3403407_0_0_9"/>
<dbReference type="Proteomes" id="UP000002895">
    <property type="component" value="Chromosome"/>
</dbReference>